<feature type="region of interest" description="Disordered" evidence="1">
    <location>
        <begin position="258"/>
        <end position="282"/>
    </location>
</feature>
<evidence type="ECO:0000256" key="1">
    <source>
        <dbReference type="SAM" id="MobiDB-lite"/>
    </source>
</evidence>
<dbReference type="Proteomes" id="UP000823775">
    <property type="component" value="Unassembled WGS sequence"/>
</dbReference>
<dbReference type="EMBL" id="JACEIK010001898">
    <property type="protein sequence ID" value="MCD7472981.1"/>
    <property type="molecule type" value="Genomic_DNA"/>
</dbReference>
<evidence type="ECO:0000313" key="3">
    <source>
        <dbReference type="Proteomes" id="UP000823775"/>
    </source>
</evidence>
<comment type="caution">
    <text evidence="2">The sequence shown here is derived from an EMBL/GenBank/DDBJ whole genome shotgun (WGS) entry which is preliminary data.</text>
</comment>
<name>A0ABS8TPZ8_DATST</name>
<sequence>MGINGSWTQWFLGLEPPIYLEHSDGGHYDISLSPLLSPMTVIPPLHQSSSGLLGAFAKVTKCRLVEGLGCRAAEVTMMNHTLGDGPPWVDPSHYVGLPIGIDSLYRPTFLRNVEFAGLVTNSRELIAFRVMETSSCKSMYCEGMKVGSWQCRMDPNHICQFDVRIWGNHLRKTLPQTELPSGDDVRVEEEWYLSGKRGKLIGLGGRLVINGAPCGVIQCFSSDTMLALPHIAETDNLPGWSLLVATLVGMSCRPTSNSCTGQDSRPIAGSRSEARISPTSHRLPPNYPTFAVLVRGRRPVLSHRAFFLCHCQPHPRLP</sequence>
<organism evidence="2 3">
    <name type="scientific">Datura stramonium</name>
    <name type="common">Jimsonweed</name>
    <name type="synonym">Common thornapple</name>
    <dbReference type="NCBI Taxonomy" id="4076"/>
    <lineage>
        <taxon>Eukaryota</taxon>
        <taxon>Viridiplantae</taxon>
        <taxon>Streptophyta</taxon>
        <taxon>Embryophyta</taxon>
        <taxon>Tracheophyta</taxon>
        <taxon>Spermatophyta</taxon>
        <taxon>Magnoliopsida</taxon>
        <taxon>eudicotyledons</taxon>
        <taxon>Gunneridae</taxon>
        <taxon>Pentapetalae</taxon>
        <taxon>asterids</taxon>
        <taxon>lamiids</taxon>
        <taxon>Solanales</taxon>
        <taxon>Solanaceae</taxon>
        <taxon>Solanoideae</taxon>
        <taxon>Datureae</taxon>
        <taxon>Datura</taxon>
    </lineage>
</organism>
<accession>A0ABS8TPZ8</accession>
<keyword evidence="3" id="KW-1185">Reference proteome</keyword>
<gene>
    <name evidence="2" type="ORF">HAX54_014426</name>
</gene>
<evidence type="ECO:0000313" key="2">
    <source>
        <dbReference type="EMBL" id="MCD7472981.1"/>
    </source>
</evidence>
<proteinExistence type="predicted"/>
<protein>
    <submittedName>
        <fullName evidence="2">Uncharacterized protein</fullName>
    </submittedName>
</protein>
<reference evidence="2 3" key="1">
    <citation type="journal article" date="2021" name="BMC Genomics">
        <title>Datura genome reveals duplications of psychoactive alkaloid biosynthetic genes and high mutation rate following tissue culture.</title>
        <authorList>
            <person name="Rajewski A."/>
            <person name="Carter-House D."/>
            <person name="Stajich J."/>
            <person name="Litt A."/>
        </authorList>
    </citation>
    <scope>NUCLEOTIDE SEQUENCE [LARGE SCALE GENOMIC DNA]</scope>
    <source>
        <strain evidence="2">AR-01</strain>
    </source>
</reference>